<dbReference type="PaxDb" id="4097-A0A1S4CCT4"/>
<proteinExistence type="predicted"/>
<feature type="domain" description="TCP" evidence="6">
    <location>
        <begin position="23"/>
        <end position="81"/>
    </location>
</feature>
<evidence type="ECO:0000313" key="8">
    <source>
        <dbReference type="RefSeq" id="XP_016498957.1"/>
    </source>
</evidence>
<evidence type="ECO:0000256" key="2">
    <source>
        <dbReference type="ARBA" id="ARBA00023015"/>
    </source>
</evidence>
<dbReference type="Proteomes" id="UP000790787">
    <property type="component" value="Chromosome 12"/>
</dbReference>
<comment type="subcellular location">
    <subcellularLocation>
        <location evidence="1">Nucleus</location>
    </subcellularLocation>
</comment>
<evidence type="ECO:0000256" key="1">
    <source>
        <dbReference type="ARBA" id="ARBA00004123"/>
    </source>
</evidence>
<gene>
    <name evidence="8 9" type="primary">LOC107817614</name>
</gene>
<keyword evidence="5" id="KW-0539">Nucleus</keyword>
<dbReference type="KEGG" id="nta:107817614"/>
<dbReference type="AlphaFoldDB" id="A0A1S4CCT4"/>
<organism evidence="9">
    <name type="scientific">Nicotiana tabacum</name>
    <name type="common">Common tobacco</name>
    <dbReference type="NCBI Taxonomy" id="4097"/>
    <lineage>
        <taxon>Eukaryota</taxon>
        <taxon>Viridiplantae</taxon>
        <taxon>Streptophyta</taxon>
        <taxon>Embryophyta</taxon>
        <taxon>Tracheophyta</taxon>
        <taxon>Spermatophyta</taxon>
        <taxon>Magnoliopsida</taxon>
        <taxon>eudicotyledons</taxon>
        <taxon>Gunneridae</taxon>
        <taxon>Pentapetalae</taxon>
        <taxon>asterids</taxon>
        <taxon>lamiids</taxon>
        <taxon>Solanales</taxon>
        <taxon>Solanaceae</taxon>
        <taxon>Nicotianoideae</taxon>
        <taxon>Nicotianeae</taxon>
        <taxon>Nicotiana</taxon>
    </lineage>
</organism>
<accession>A0A1S4CCT4</accession>
<dbReference type="PROSITE" id="PS51369">
    <property type="entry name" value="TCP"/>
    <property type="match status" value="1"/>
</dbReference>
<dbReference type="InterPro" id="IPR017887">
    <property type="entry name" value="TF_TCP_subgr"/>
</dbReference>
<dbReference type="InterPro" id="IPR005333">
    <property type="entry name" value="Transcription_factor_TCP"/>
</dbReference>
<keyword evidence="4" id="KW-0804">Transcription</keyword>
<evidence type="ECO:0000313" key="7">
    <source>
        <dbReference type="Proteomes" id="UP000790787"/>
    </source>
</evidence>
<dbReference type="STRING" id="4097.A0A1S4CCT4"/>
<evidence type="ECO:0000256" key="5">
    <source>
        <dbReference type="ARBA" id="ARBA00023242"/>
    </source>
</evidence>
<evidence type="ECO:0000256" key="3">
    <source>
        <dbReference type="ARBA" id="ARBA00023125"/>
    </source>
</evidence>
<reference key="1">
    <citation type="journal article" date="2014" name="Nat. Commun.">
        <title>The tobacco genome sequence and its comparison with those of tomato and potato.</title>
        <authorList>
            <person name="Sierro N."/>
            <person name="Battey J.N."/>
            <person name="Ouadi S."/>
            <person name="Bakaher N."/>
            <person name="Bovet L."/>
            <person name="Willig A."/>
            <person name="Goepfert S."/>
            <person name="Peitsch M.C."/>
            <person name="Ivanov N.V."/>
        </authorList>
    </citation>
    <scope>NUCLEOTIDE SEQUENCE [LARGE SCALE GENOMIC DNA]</scope>
    <source>
        <strain>cv. TN90</strain>
    </source>
</reference>
<evidence type="ECO:0000259" key="6">
    <source>
        <dbReference type="PROSITE" id="PS51369"/>
    </source>
</evidence>
<dbReference type="PANTHER" id="PTHR31072">
    <property type="entry name" value="TRANSCRIPTION FACTOR TCP4-RELATED"/>
    <property type="match status" value="1"/>
</dbReference>
<dbReference type="PANTHER" id="PTHR31072:SF240">
    <property type="entry name" value="TRANSCRIPTION FACTOR TCP10"/>
    <property type="match status" value="1"/>
</dbReference>
<keyword evidence="2" id="KW-0805">Transcription regulation</keyword>
<dbReference type="GO" id="GO:0003700">
    <property type="term" value="F:DNA-binding transcription factor activity"/>
    <property type="evidence" value="ECO:0000318"/>
    <property type="project" value="GO_Central"/>
</dbReference>
<dbReference type="GO" id="GO:0043565">
    <property type="term" value="F:sequence-specific DNA binding"/>
    <property type="evidence" value="ECO:0000318"/>
    <property type="project" value="GO_Central"/>
</dbReference>
<dbReference type="OrthoDB" id="1927134at2759"/>
<dbReference type="OMA" id="SHAWELQ"/>
<dbReference type="GO" id="GO:0005634">
    <property type="term" value="C:nucleus"/>
    <property type="evidence" value="ECO:0000318"/>
    <property type="project" value="GO_Central"/>
</dbReference>
<evidence type="ECO:0000256" key="4">
    <source>
        <dbReference type="ARBA" id="ARBA00023163"/>
    </source>
</evidence>
<name>A0A1S4CCT4_TOBAC</name>
<dbReference type="GeneID" id="107817614"/>
<sequence length="309" mass="34714">MKRATEGEIVQVEGGRILRSTGQKDRHSKVYTAKGPRDRRIRLSALTAIQFYDVQDRLRYDKPSKAVDWLIKKAKNAIDKLVELPTWNPSDDAVLKNIPTSTEREVGSSGNIALEPHQQSKFSSRFLLQRQLAENPTSDTSYVMPAVEPETSSVADTSKSFFPINSGTSLMNLLSFPHEAMSRDSIQTEDLGLSLHTNLHDQNSNHSANLVNFEANYNPRMANWIPHQQFLSQGGIFSQREPLQSNFSRLISHAWELQQPMASAEHKSSISNSYFNGHFQFPSRLIQGEEDINGVICIKPSSGSSSFQH</sequence>
<dbReference type="Pfam" id="PF03634">
    <property type="entry name" value="TCP"/>
    <property type="match status" value="1"/>
</dbReference>
<evidence type="ECO:0000313" key="9">
    <source>
        <dbReference type="RefSeq" id="XP_016498958.1"/>
    </source>
</evidence>
<dbReference type="GO" id="GO:2000032">
    <property type="term" value="P:regulation of secondary shoot formation"/>
    <property type="evidence" value="ECO:0000318"/>
    <property type="project" value="GO_Central"/>
</dbReference>
<dbReference type="RefSeq" id="XP_016498957.1">
    <property type="nucleotide sequence ID" value="XM_016643471.1"/>
</dbReference>
<reference evidence="8 9" key="2">
    <citation type="submission" date="2025-04" db="UniProtKB">
        <authorList>
            <consortium name="RefSeq"/>
        </authorList>
    </citation>
    <scope>IDENTIFICATION</scope>
</reference>
<keyword evidence="7" id="KW-1185">Reference proteome</keyword>
<protein>
    <submittedName>
        <fullName evidence="8 9">Transcription factor TCP4</fullName>
    </submittedName>
</protein>
<dbReference type="SMR" id="A0A1S4CCT4"/>
<keyword evidence="3" id="KW-0238">DNA-binding</keyword>
<dbReference type="RefSeq" id="XP_016498958.1">
    <property type="nucleotide sequence ID" value="XM_016643472.1"/>
</dbReference>